<sequence length="319" mass="33945">MSTIMTNTKRAIRDVYGETLAQLGRENPDIVALDADVGSSSKSIVFGKEFPKRYYNVGVAEANMVAMAAGLATAGKIPFANTFAAFMVLRAADPVRSLIAYTGLNVKLAGTYAGLSDSYDGASHHAIADIAFMRALPNMTVVSVSDPVEAELATRAVAAYKGPVYLRLSRAEVPVILDKASYNFEIGKGVTLVEGKDLTIVATGYMLIKALEAAEILAKRGIQARVVNIHTIKPIDAALLIRCAQETGAVVTAEEHNVYGGLGSAVAEVLTRQCPVPMEFVGIEDTFTESGDYEKLLAKYGLSAAHIVSKAELALRRKG</sequence>
<dbReference type="InterPro" id="IPR033248">
    <property type="entry name" value="Transketolase_C"/>
</dbReference>
<feature type="domain" description="Transketolase-like pyrimidine-binding" evidence="4">
    <location>
        <begin position="10"/>
        <end position="175"/>
    </location>
</feature>
<reference evidence="5 6" key="1">
    <citation type="submission" date="2016-10" db="EMBL/GenBank/DDBJ databases">
        <authorList>
            <person name="de Groot N.N."/>
        </authorList>
    </citation>
    <scope>NUCLEOTIDE SEQUENCE [LARGE SCALE GENOMIC DNA]</scope>
    <source>
        <strain evidence="5 6">DSM 5885</strain>
    </source>
</reference>
<evidence type="ECO:0000256" key="3">
    <source>
        <dbReference type="ARBA" id="ARBA00023052"/>
    </source>
</evidence>
<dbReference type="InterPro" id="IPR029061">
    <property type="entry name" value="THDP-binding"/>
</dbReference>
<comment type="cofactor">
    <cofactor evidence="1">
        <name>thiamine diphosphate</name>
        <dbReference type="ChEBI" id="CHEBI:58937"/>
    </cofactor>
</comment>
<evidence type="ECO:0000256" key="2">
    <source>
        <dbReference type="ARBA" id="ARBA00007131"/>
    </source>
</evidence>
<dbReference type="STRING" id="83767.SAMN05660652_00070"/>
<dbReference type="FunFam" id="3.40.50.970:FF:000129">
    <property type="entry name" value="Transketolase"/>
    <property type="match status" value="1"/>
</dbReference>
<gene>
    <name evidence="5" type="ORF">SAMN05660652_00070</name>
</gene>
<evidence type="ECO:0000256" key="1">
    <source>
        <dbReference type="ARBA" id="ARBA00001964"/>
    </source>
</evidence>
<evidence type="ECO:0000259" key="4">
    <source>
        <dbReference type="SMART" id="SM00861"/>
    </source>
</evidence>
<accession>A0A1G7V2H4</accession>
<dbReference type="Pfam" id="PF02779">
    <property type="entry name" value="Transket_pyr"/>
    <property type="match status" value="1"/>
</dbReference>
<keyword evidence="6" id="KW-1185">Reference proteome</keyword>
<dbReference type="CDD" id="cd07033">
    <property type="entry name" value="TPP_PYR_DXS_TK_like"/>
    <property type="match status" value="1"/>
</dbReference>
<organism evidence="5 6">
    <name type="scientific">Propionivibrio dicarboxylicus</name>
    <dbReference type="NCBI Taxonomy" id="83767"/>
    <lineage>
        <taxon>Bacteria</taxon>
        <taxon>Pseudomonadati</taxon>
        <taxon>Pseudomonadota</taxon>
        <taxon>Betaproteobacteria</taxon>
        <taxon>Rhodocyclales</taxon>
        <taxon>Rhodocyclaceae</taxon>
        <taxon>Propionivibrio</taxon>
    </lineage>
</organism>
<dbReference type="SUPFAM" id="SSF52922">
    <property type="entry name" value="TK C-terminal domain-like"/>
    <property type="match status" value="1"/>
</dbReference>
<comment type="similarity">
    <text evidence="2">Belongs to the transketolase family.</text>
</comment>
<dbReference type="SUPFAM" id="SSF52518">
    <property type="entry name" value="Thiamin diphosphate-binding fold (THDP-binding)"/>
    <property type="match status" value="1"/>
</dbReference>
<dbReference type="Pfam" id="PF02780">
    <property type="entry name" value="Transketolase_C"/>
    <property type="match status" value="1"/>
</dbReference>
<dbReference type="Gene3D" id="3.40.50.970">
    <property type="match status" value="1"/>
</dbReference>
<dbReference type="InterPro" id="IPR051157">
    <property type="entry name" value="PDH/Transketolase"/>
</dbReference>
<dbReference type="Gene3D" id="3.40.50.920">
    <property type="match status" value="1"/>
</dbReference>
<evidence type="ECO:0000313" key="6">
    <source>
        <dbReference type="Proteomes" id="UP000198607"/>
    </source>
</evidence>
<dbReference type="AlphaFoldDB" id="A0A1G7V2H4"/>
<dbReference type="Proteomes" id="UP000198607">
    <property type="component" value="Unassembled WGS sequence"/>
</dbReference>
<dbReference type="PANTHER" id="PTHR43825">
    <property type="entry name" value="PYRUVATE DEHYDROGENASE E1 COMPONENT"/>
    <property type="match status" value="1"/>
</dbReference>
<keyword evidence="3" id="KW-0786">Thiamine pyrophosphate</keyword>
<evidence type="ECO:0000313" key="5">
    <source>
        <dbReference type="EMBL" id="SDG53973.1"/>
    </source>
</evidence>
<dbReference type="InterPro" id="IPR009014">
    <property type="entry name" value="Transketo_C/PFOR_II"/>
</dbReference>
<dbReference type="SMART" id="SM00861">
    <property type="entry name" value="Transket_pyr"/>
    <property type="match status" value="1"/>
</dbReference>
<proteinExistence type="inferred from homology"/>
<dbReference type="PANTHER" id="PTHR43825:SF1">
    <property type="entry name" value="TRANSKETOLASE-LIKE PYRIMIDINE-BINDING DOMAIN-CONTAINING PROTEIN"/>
    <property type="match status" value="1"/>
</dbReference>
<name>A0A1G7V2H4_9RHOO</name>
<dbReference type="InterPro" id="IPR005475">
    <property type="entry name" value="Transketolase-like_Pyr-bd"/>
</dbReference>
<protein>
    <submittedName>
        <fullName evidence="5">Transketolase</fullName>
    </submittedName>
</protein>
<dbReference type="EMBL" id="FNCY01000001">
    <property type="protein sequence ID" value="SDG53973.1"/>
    <property type="molecule type" value="Genomic_DNA"/>
</dbReference>